<gene>
    <name evidence="1" type="ORF">THII_0281</name>
</gene>
<sequence>MSIYEITVNAFIHLLNEQPTLLSSSQQEELAELLIPLSSLEQLSDTLVTWCEEDPQLDEALQGIESAWKEKAALQDKGAGGTGYSLPKLSDPKNQILNILRRPEPAQLSTPATVPESSSK</sequence>
<protein>
    <submittedName>
        <fullName evidence="1">Uncharacterized protein</fullName>
    </submittedName>
</protein>
<dbReference type="EMBL" id="AP014633">
    <property type="protein sequence ID" value="BAP54578.1"/>
    <property type="molecule type" value="Genomic_DNA"/>
</dbReference>
<dbReference type="Proteomes" id="UP000031623">
    <property type="component" value="Chromosome"/>
</dbReference>
<dbReference type="HOGENOM" id="CLU_165262_0_0_6"/>
<proteinExistence type="predicted"/>
<dbReference type="OrthoDB" id="495896at2"/>
<keyword evidence="2" id="KW-1185">Reference proteome</keyword>
<organism evidence="1 2">
    <name type="scientific">Thioploca ingrica</name>
    <dbReference type="NCBI Taxonomy" id="40754"/>
    <lineage>
        <taxon>Bacteria</taxon>
        <taxon>Pseudomonadati</taxon>
        <taxon>Pseudomonadota</taxon>
        <taxon>Gammaproteobacteria</taxon>
        <taxon>Thiotrichales</taxon>
        <taxon>Thiotrichaceae</taxon>
        <taxon>Thioploca</taxon>
    </lineage>
</organism>
<dbReference type="AlphaFoldDB" id="A0A090AAN5"/>
<accession>A0A090AAN5</accession>
<evidence type="ECO:0000313" key="2">
    <source>
        <dbReference type="Proteomes" id="UP000031623"/>
    </source>
</evidence>
<dbReference type="KEGG" id="tig:THII_0281"/>
<dbReference type="STRING" id="40754.THII_0281"/>
<evidence type="ECO:0000313" key="1">
    <source>
        <dbReference type="EMBL" id="BAP54578.1"/>
    </source>
</evidence>
<reference evidence="1 2" key="1">
    <citation type="journal article" date="2014" name="ISME J.">
        <title>Ecophysiology of Thioploca ingrica as revealed by the complete genome sequence supplemented with proteomic evidence.</title>
        <authorList>
            <person name="Kojima H."/>
            <person name="Ogura Y."/>
            <person name="Yamamoto N."/>
            <person name="Togashi T."/>
            <person name="Mori H."/>
            <person name="Watanabe T."/>
            <person name="Nemoto F."/>
            <person name="Kurokawa K."/>
            <person name="Hayashi T."/>
            <person name="Fukui M."/>
        </authorList>
    </citation>
    <scope>NUCLEOTIDE SEQUENCE [LARGE SCALE GENOMIC DNA]</scope>
</reference>
<name>A0A090AAN5_9GAMM</name>